<dbReference type="RefSeq" id="XP_027246028.1">
    <property type="nucleotide sequence ID" value="XM_027390227.1"/>
</dbReference>
<sequence length="474" mass="52069">MALSGPNLHLALSFSHIQGSPPRLGHFRQILIKGLLIHLHFRLSQLARTLSPTCPKCRFLSIVNNCYKENPILPSKGRAFSQWGCGWFVSFSPLVQDTPPQVLKEMLPTARNAGGDEGSLPSLILTLLTDGAFEDLAQGCVVPGVTCTYRRIPDKTHGCSLDFGEGQMPLLKLASQDSGMEMVVGDSPLATLSGLSQDSLNLEPTGSPELPSVQLDRLRARRKLDQVLERSQEFPSLSGQRRHSLQLLSKPVGGVPIFAGELESTEAATELEEAKVVGDVESGALTCLPGQGLRYLEHLCLVLEQMARLQQLYLQLQTQRPSRDPQEEELALALSSSSHSPDNRMQGHKEQLSQTRDLGDVVLSEGAEAASLPEVGVLIANAPRLPEALLESTHTLPSSQGHKQDVSHWDKVKVLLNRIRWRSPRLPEPPAPPDGSGPRMEFTNLSERIQYHSHRKTFMPTLVVKKPRAKNLSV</sequence>
<reference evidence="3" key="1">
    <citation type="journal article" date="2018" name="Biotechnol. Bioeng.">
        <title>A reference genome of the Chinese hamster based on a hybrid assembly strategy.</title>
        <authorList>
            <person name="Rupp O."/>
            <person name="MacDonald M.L."/>
            <person name="Li S."/>
            <person name="Dhiman H."/>
            <person name="Polson S."/>
            <person name="Griep S."/>
            <person name="Heffner K."/>
            <person name="Hernandez I."/>
            <person name="Brinkrolf K."/>
            <person name="Jadhav V."/>
            <person name="Samoudi M."/>
            <person name="Hao H."/>
            <person name="Kingham B."/>
            <person name="Goesmann A."/>
            <person name="Betenbaugh M.J."/>
            <person name="Lewis N.E."/>
            <person name="Borth N."/>
            <person name="Lee K.H."/>
        </authorList>
    </citation>
    <scope>NUCLEOTIDE SEQUENCE [LARGE SCALE GENOMIC DNA]</scope>
    <source>
        <strain evidence="3">17A/GY</strain>
    </source>
</reference>
<feature type="domain" description="DUF4657" evidence="2">
    <location>
        <begin position="182"/>
        <end position="474"/>
    </location>
</feature>
<organism evidence="3 4">
    <name type="scientific">Cricetulus griseus</name>
    <name type="common">Chinese hamster</name>
    <name type="synonym">Cricetulus barabensis griseus</name>
    <dbReference type="NCBI Taxonomy" id="10029"/>
    <lineage>
        <taxon>Eukaryota</taxon>
        <taxon>Metazoa</taxon>
        <taxon>Chordata</taxon>
        <taxon>Craniata</taxon>
        <taxon>Vertebrata</taxon>
        <taxon>Euteleostomi</taxon>
        <taxon>Mammalia</taxon>
        <taxon>Eutheria</taxon>
        <taxon>Euarchontoglires</taxon>
        <taxon>Glires</taxon>
        <taxon>Rodentia</taxon>
        <taxon>Myomorpha</taxon>
        <taxon>Muroidea</taxon>
        <taxon>Cricetidae</taxon>
        <taxon>Cricetinae</taxon>
        <taxon>Cricetulus</taxon>
    </lineage>
</organism>
<protein>
    <submittedName>
        <fullName evidence="4">Uncharacterized protein C8orf58 homolog isoform X1</fullName>
    </submittedName>
</protein>
<dbReference type="PANTHER" id="PTHR37336">
    <property type="entry name" value="SIMILAR TO 9930012K11RIK PROTEIN"/>
    <property type="match status" value="1"/>
</dbReference>
<dbReference type="InterPro" id="IPR027958">
    <property type="entry name" value="DUF4657"/>
</dbReference>
<proteinExistence type="predicted"/>
<evidence type="ECO:0000259" key="2">
    <source>
        <dbReference type="Pfam" id="PF15552"/>
    </source>
</evidence>
<feature type="compositionally biased region" description="Basic and acidic residues" evidence="1">
    <location>
        <begin position="341"/>
        <end position="351"/>
    </location>
</feature>
<dbReference type="CTD" id="120497151"/>
<reference evidence="4" key="3">
    <citation type="submission" date="2025-08" db="UniProtKB">
        <authorList>
            <consortium name="RefSeq"/>
        </authorList>
    </citation>
    <scope>IDENTIFICATION</scope>
    <source>
        <strain evidence="4">17A/GY</strain>
        <tissue evidence="4">Liver</tissue>
    </source>
</reference>
<evidence type="ECO:0000313" key="3">
    <source>
        <dbReference type="Proteomes" id="UP001108280"/>
    </source>
</evidence>
<evidence type="ECO:0000256" key="1">
    <source>
        <dbReference type="SAM" id="MobiDB-lite"/>
    </source>
</evidence>
<dbReference type="Proteomes" id="UP001108280">
    <property type="component" value="Chromosome 1"/>
</dbReference>
<dbReference type="RefSeq" id="XP_007645798.2">
    <property type="nucleotide sequence ID" value="XM_007647608.3"/>
</dbReference>
<accession>A0A9J7F292</accession>
<dbReference type="OrthoDB" id="9943553at2759"/>
<feature type="region of interest" description="Disordered" evidence="1">
    <location>
        <begin position="320"/>
        <end position="354"/>
    </location>
</feature>
<name>A0A9J7F292_CRIGR</name>
<dbReference type="KEGG" id="cge:100769160"/>
<reference evidence="3" key="2">
    <citation type="journal article" date="2020" name="Biotechnol. Bioeng.">
        <title>Chromosome-scale scaffolds for the Chinese hamster reference genome assembly to facilitate the study of the CHO epigenome.</title>
        <authorList>
            <person name="Hilliard W."/>
            <person name="MacDonald M."/>
            <person name="Lee K.H."/>
        </authorList>
    </citation>
    <scope>NUCLEOTIDE SEQUENCE [LARGE SCALE GENOMIC DNA]</scope>
    <source>
        <strain evidence="3">17A/GY</strain>
    </source>
</reference>
<gene>
    <name evidence="4" type="primary">CUNH8orf58</name>
</gene>
<dbReference type="PANTHER" id="PTHR37336:SF1">
    <property type="entry name" value="SIMILAR TO 9930012K11RIK PROTEIN"/>
    <property type="match status" value="1"/>
</dbReference>
<keyword evidence="3" id="KW-1185">Reference proteome</keyword>
<evidence type="ECO:0000313" key="4">
    <source>
        <dbReference type="RefSeq" id="XP_027246028.1"/>
    </source>
</evidence>
<dbReference type="GeneID" id="100769160"/>
<dbReference type="AlphaFoldDB" id="A0A9J7F292"/>
<dbReference type="Pfam" id="PF15552">
    <property type="entry name" value="DUF4657"/>
    <property type="match status" value="1"/>
</dbReference>